<keyword evidence="8" id="KW-1185">Reference proteome</keyword>
<feature type="transmembrane region" description="Helical" evidence="6">
    <location>
        <begin position="356"/>
        <end position="375"/>
    </location>
</feature>
<dbReference type="PANTHER" id="PTHR30250">
    <property type="entry name" value="PST FAMILY PREDICTED COLANIC ACID TRANSPORTER"/>
    <property type="match status" value="1"/>
</dbReference>
<feature type="transmembrane region" description="Helical" evidence="6">
    <location>
        <begin position="112"/>
        <end position="133"/>
    </location>
</feature>
<keyword evidence="4 6" id="KW-1133">Transmembrane helix</keyword>
<keyword evidence="3 6" id="KW-0812">Transmembrane</keyword>
<dbReference type="Proteomes" id="UP000003394">
    <property type="component" value="Unassembled WGS sequence"/>
</dbReference>
<feature type="transmembrane region" description="Helical" evidence="6">
    <location>
        <begin position="381"/>
        <end position="402"/>
    </location>
</feature>
<accession>A0ABP2DM93</accession>
<dbReference type="RefSeq" id="WP_005817860.1">
    <property type="nucleotide sequence ID" value="NZ_ACFT01000004.1"/>
</dbReference>
<feature type="transmembrane region" description="Helical" evidence="6">
    <location>
        <begin position="172"/>
        <end position="191"/>
    </location>
</feature>
<evidence type="ECO:0000256" key="1">
    <source>
        <dbReference type="ARBA" id="ARBA00004651"/>
    </source>
</evidence>
<evidence type="ECO:0000256" key="6">
    <source>
        <dbReference type="SAM" id="Phobius"/>
    </source>
</evidence>
<evidence type="ECO:0000313" key="8">
    <source>
        <dbReference type="Proteomes" id="UP000003394"/>
    </source>
</evidence>
<feature type="transmembrane region" description="Helical" evidence="6">
    <location>
        <begin position="85"/>
        <end position="106"/>
    </location>
</feature>
<comment type="caution">
    <text evidence="7">The sequence shown here is derived from an EMBL/GenBank/DDBJ whole genome shotgun (WGS) entry which is preliminary data.</text>
</comment>
<evidence type="ECO:0000256" key="3">
    <source>
        <dbReference type="ARBA" id="ARBA00022692"/>
    </source>
</evidence>
<feature type="transmembrane region" description="Helical" evidence="6">
    <location>
        <begin position="7"/>
        <end position="30"/>
    </location>
</feature>
<dbReference type="InterPro" id="IPR050833">
    <property type="entry name" value="Poly_Biosynth_Transport"/>
</dbReference>
<organism evidence="7 8">
    <name type="scientific">Actinobacillus minor 202</name>
    <dbReference type="NCBI Taxonomy" id="591023"/>
    <lineage>
        <taxon>Bacteria</taxon>
        <taxon>Pseudomonadati</taxon>
        <taxon>Pseudomonadota</taxon>
        <taxon>Gammaproteobacteria</taxon>
        <taxon>Pasteurellales</taxon>
        <taxon>Pasteurellaceae</taxon>
        <taxon>Actinobacillus</taxon>
    </lineage>
</organism>
<keyword evidence="2" id="KW-1003">Cell membrane</keyword>
<evidence type="ECO:0000256" key="5">
    <source>
        <dbReference type="ARBA" id="ARBA00023136"/>
    </source>
</evidence>
<name>A0ABP2DM93_9PAST</name>
<feature type="transmembrane region" description="Helical" evidence="6">
    <location>
        <begin position="327"/>
        <end position="349"/>
    </location>
</feature>
<dbReference type="PANTHER" id="PTHR30250:SF11">
    <property type="entry name" value="O-ANTIGEN TRANSPORTER-RELATED"/>
    <property type="match status" value="1"/>
</dbReference>
<feature type="transmembrane region" description="Helical" evidence="6">
    <location>
        <begin position="42"/>
        <end position="64"/>
    </location>
</feature>
<dbReference type="CDD" id="cd13128">
    <property type="entry name" value="MATE_Wzx_like"/>
    <property type="match status" value="1"/>
</dbReference>
<evidence type="ECO:0000256" key="2">
    <source>
        <dbReference type="ARBA" id="ARBA00022475"/>
    </source>
</evidence>
<keyword evidence="5 6" id="KW-0472">Membrane</keyword>
<sequence>MGSLKKNALALITLQGINYIIPLITLPYLVRVLGPTEYGNVGIAFSIIQYAILFTDFGFNLSISRKIAQNQTNKMIISELYTNTIFTKLGLAIFSAFIVCLFVLSIPKLYDIRYIIFCGYLQVIASVFVPIWFYQGIEKASTYSFISIVVKLFIIPLTFMFVKDKNDGDISLLIQGGILFLTAIISIIHIFKQRYIKFVYPKLDTMTSLFKEASPIFLGTVAVSLYTLSTPLILGMMSSSEQVGFYSAADKLRGAFLGIFLVLGGVLYPRVSRLFSEDEAKAFAFLKKLLINAIVVLSCSSVIFYFFSAEIAGLILGKQYLDSKVLIQIMSPMILLIPLSVILSNYILLALGHSRLFAKVPLITLFCHLSYSFFLSSKYGAIGASIAILITELVSFSILFSINLKKGYIKKVIFA</sequence>
<reference evidence="7 8" key="1">
    <citation type="journal article" date="2010" name="Vet. Microbiol.">
        <title>Production of haemolysins by strains of the Actinobacillus minor/porcitonsillarum complex.</title>
        <authorList>
            <person name="Arya G."/>
            <person name="Niven D.F."/>
        </authorList>
    </citation>
    <scope>NUCLEOTIDE SEQUENCE [LARGE SCALE GENOMIC DNA]</scope>
    <source>
        <strain evidence="8">strain 202</strain>
    </source>
</reference>
<dbReference type="EMBL" id="ACFT01000004">
    <property type="protein sequence ID" value="EEF16040.1"/>
    <property type="molecule type" value="Genomic_DNA"/>
</dbReference>
<gene>
    <name evidence="7" type="primary">orf3</name>
    <name evidence="7" type="ORF">AM202_0151</name>
</gene>
<evidence type="ECO:0000313" key="7">
    <source>
        <dbReference type="EMBL" id="EEF16040.1"/>
    </source>
</evidence>
<proteinExistence type="predicted"/>
<feature type="transmembrane region" description="Helical" evidence="6">
    <location>
        <begin position="212"/>
        <end position="232"/>
    </location>
</feature>
<feature type="transmembrane region" description="Helical" evidence="6">
    <location>
        <begin position="140"/>
        <end position="160"/>
    </location>
</feature>
<feature type="transmembrane region" description="Helical" evidence="6">
    <location>
        <begin position="252"/>
        <end position="268"/>
    </location>
</feature>
<comment type="subcellular location">
    <subcellularLocation>
        <location evidence="1">Cell membrane</location>
        <topology evidence="1">Multi-pass membrane protein</topology>
    </subcellularLocation>
</comment>
<protein>
    <submittedName>
        <fullName evidence="7">O-antigen transporter</fullName>
    </submittedName>
</protein>
<dbReference type="InterPro" id="IPR002797">
    <property type="entry name" value="Polysacc_synth"/>
</dbReference>
<evidence type="ECO:0000256" key="4">
    <source>
        <dbReference type="ARBA" id="ARBA00022989"/>
    </source>
</evidence>
<dbReference type="Pfam" id="PF01943">
    <property type="entry name" value="Polysacc_synt"/>
    <property type="match status" value="1"/>
</dbReference>
<feature type="transmembrane region" description="Helical" evidence="6">
    <location>
        <begin position="289"/>
        <end position="307"/>
    </location>
</feature>